<dbReference type="CDD" id="cd00293">
    <property type="entry name" value="USP-like"/>
    <property type="match status" value="1"/>
</dbReference>
<evidence type="ECO:0000259" key="2">
    <source>
        <dbReference type="Pfam" id="PF00582"/>
    </source>
</evidence>
<dbReference type="InterPro" id="IPR006016">
    <property type="entry name" value="UspA"/>
</dbReference>
<reference evidence="3 4" key="1">
    <citation type="submission" date="2016-10" db="EMBL/GenBank/DDBJ databases">
        <authorList>
            <person name="de Groot N.N."/>
        </authorList>
    </citation>
    <scope>NUCLEOTIDE SEQUENCE [LARGE SCALE GENOMIC DNA]</scope>
    <source>
        <strain evidence="3 4">ATCC 35022</strain>
    </source>
</reference>
<proteinExistence type="inferred from homology"/>
<feature type="domain" description="UspA" evidence="2">
    <location>
        <begin position="233"/>
        <end position="281"/>
    </location>
</feature>
<dbReference type="OrthoDB" id="9804721at2"/>
<sequence>MSQTQGSTIRDILVVVDLGGERRATVVAADLARRTGAHLTGLSLVYDPTIPVYTFAAPIPTDFVVAAREQSETEAKAAMAAFEAIGQRAGIPIESRLGETLTGDGFLAVIRNAIFADIAVIGQDDPDRPEPSRDTLIEALLFQAGVPTLVVPFAGVSEFVPDKVVIGWNGSAAAGRAVRAAMPLLATAKEVLVAMVDEGREQVGEPGADIGAYLARHDLNVTVRTIGDMPNGAGQALLSFAADEEANWMVMGAYGHSRIREFLLGGATRHILANATLPILMSH</sequence>
<dbReference type="PANTHER" id="PTHR46268:SF15">
    <property type="entry name" value="UNIVERSAL STRESS PROTEIN HP_0031"/>
    <property type="match status" value="1"/>
</dbReference>
<dbReference type="SUPFAM" id="SSF52402">
    <property type="entry name" value="Adenine nucleotide alpha hydrolases-like"/>
    <property type="match status" value="2"/>
</dbReference>
<organism evidence="3 4">
    <name type="scientific">Bauldia litoralis</name>
    <dbReference type="NCBI Taxonomy" id="665467"/>
    <lineage>
        <taxon>Bacteria</taxon>
        <taxon>Pseudomonadati</taxon>
        <taxon>Pseudomonadota</taxon>
        <taxon>Alphaproteobacteria</taxon>
        <taxon>Hyphomicrobiales</taxon>
        <taxon>Kaistiaceae</taxon>
        <taxon>Bauldia</taxon>
    </lineage>
</organism>
<evidence type="ECO:0000313" key="4">
    <source>
        <dbReference type="Proteomes" id="UP000199071"/>
    </source>
</evidence>
<dbReference type="InterPro" id="IPR006015">
    <property type="entry name" value="Universal_stress_UspA"/>
</dbReference>
<keyword evidence="4" id="KW-1185">Reference proteome</keyword>
<dbReference type="RefSeq" id="WP_090876833.1">
    <property type="nucleotide sequence ID" value="NZ_FMXQ01000005.1"/>
</dbReference>
<dbReference type="Proteomes" id="UP000199071">
    <property type="component" value="Unassembled WGS sequence"/>
</dbReference>
<dbReference type="AlphaFoldDB" id="A0A1G6CP70"/>
<accession>A0A1G6CP70</accession>
<dbReference type="STRING" id="665467.SAMN02982931_02552"/>
<dbReference type="PANTHER" id="PTHR46268">
    <property type="entry name" value="STRESS RESPONSE PROTEIN NHAX"/>
    <property type="match status" value="1"/>
</dbReference>
<gene>
    <name evidence="3" type="ORF">SAMN02982931_02552</name>
</gene>
<dbReference type="EMBL" id="FMXQ01000005">
    <property type="protein sequence ID" value="SDB34525.1"/>
    <property type="molecule type" value="Genomic_DNA"/>
</dbReference>
<name>A0A1G6CP70_9HYPH</name>
<evidence type="ECO:0000256" key="1">
    <source>
        <dbReference type="ARBA" id="ARBA00008791"/>
    </source>
</evidence>
<comment type="similarity">
    <text evidence="1">Belongs to the universal stress protein A family.</text>
</comment>
<evidence type="ECO:0000313" key="3">
    <source>
        <dbReference type="EMBL" id="SDB34525.1"/>
    </source>
</evidence>
<dbReference type="PRINTS" id="PR01438">
    <property type="entry name" value="UNVRSLSTRESS"/>
</dbReference>
<dbReference type="Pfam" id="PF00582">
    <property type="entry name" value="Usp"/>
    <property type="match status" value="1"/>
</dbReference>
<protein>
    <submittedName>
        <fullName evidence="3">Universal stress protein family protein</fullName>
    </submittedName>
</protein>
<dbReference type="Gene3D" id="3.40.50.12370">
    <property type="match status" value="1"/>
</dbReference>